<keyword evidence="3" id="KW-1185">Reference proteome</keyword>
<dbReference type="NCBIfam" id="TIGR03467">
    <property type="entry name" value="HpnE"/>
    <property type="match status" value="1"/>
</dbReference>
<dbReference type="SUPFAM" id="SSF51905">
    <property type="entry name" value="FAD/NAD(P)-binding domain"/>
    <property type="match status" value="1"/>
</dbReference>
<protein>
    <submittedName>
        <fullName evidence="2">Squalene-associated FAD-dependent desaturase</fullName>
    </submittedName>
</protein>
<dbReference type="InterPro" id="IPR036188">
    <property type="entry name" value="FAD/NAD-bd_sf"/>
</dbReference>
<dbReference type="Gene3D" id="3.50.50.60">
    <property type="entry name" value="FAD/NAD(P)-binding domain"/>
    <property type="match status" value="1"/>
</dbReference>
<dbReference type="PANTHER" id="PTHR42923:SF47">
    <property type="entry name" value="BLR3003 PROTEIN"/>
    <property type="match status" value="1"/>
</dbReference>
<gene>
    <name evidence="2" type="ORF">C7444_111118</name>
</gene>
<evidence type="ECO:0000259" key="1">
    <source>
        <dbReference type="Pfam" id="PF01593"/>
    </source>
</evidence>
<comment type="caution">
    <text evidence="2">The sequence shown here is derived from an EMBL/GenBank/DDBJ whole genome shotgun (WGS) entry which is preliminary data.</text>
</comment>
<feature type="domain" description="Amine oxidase" evidence="1">
    <location>
        <begin position="13"/>
        <end position="426"/>
    </location>
</feature>
<accession>A0A318GYJ4</accession>
<dbReference type="Pfam" id="PF01593">
    <property type="entry name" value="Amino_oxidase"/>
    <property type="match status" value="1"/>
</dbReference>
<dbReference type="GO" id="GO:0016491">
    <property type="term" value="F:oxidoreductase activity"/>
    <property type="evidence" value="ECO:0007669"/>
    <property type="project" value="InterPro"/>
</dbReference>
<dbReference type="Proteomes" id="UP000247811">
    <property type="component" value="Unassembled WGS sequence"/>
</dbReference>
<dbReference type="InterPro" id="IPR050464">
    <property type="entry name" value="Zeta_carotene_desat/Oxidored"/>
</dbReference>
<dbReference type="InterPro" id="IPR017830">
    <property type="entry name" value="SQase_HpnE"/>
</dbReference>
<name>A0A318GYJ4_9BURK</name>
<evidence type="ECO:0000313" key="2">
    <source>
        <dbReference type="EMBL" id="PXW95034.1"/>
    </source>
</evidence>
<organism evidence="2 3">
    <name type="scientific">Sphaerotilus hippei</name>
    <dbReference type="NCBI Taxonomy" id="744406"/>
    <lineage>
        <taxon>Bacteria</taxon>
        <taxon>Pseudomonadati</taxon>
        <taxon>Pseudomonadota</taxon>
        <taxon>Betaproteobacteria</taxon>
        <taxon>Burkholderiales</taxon>
        <taxon>Sphaerotilaceae</taxon>
        <taxon>Sphaerotilus</taxon>
    </lineage>
</organism>
<dbReference type="PANTHER" id="PTHR42923">
    <property type="entry name" value="PROTOPORPHYRINOGEN OXIDASE"/>
    <property type="match status" value="1"/>
</dbReference>
<evidence type="ECO:0000313" key="3">
    <source>
        <dbReference type="Proteomes" id="UP000247811"/>
    </source>
</evidence>
<proteinExistence type="predicted"/>
<dbReference type="EMBL" id="QJJS01000011">
    <property type="protein sequence ID" value="PXW95034.1"/>
    <property type="molecule type" value="Genomic_DNA"/>
</dbReference>
<dbReference type="InterPro" id="IPR002937">
    <property type="entry name" value="Amino_oxidase"/>
</dbReference>
<dbReference type="OrthoDB" id="7849608at2"/>
<dbReference type="AlphaFoldDB" id="A0A318GYJ4"/>
<reference evidence="2 3" key="1">
    <citation type="submission" date="2018-05" db="EMBL/GenBank/DDBJ databases">
        <title>Genomic Encyclopedia of Type Strains, Phase IV (KMG-IV): sequencing the most valuable type-strain genomes for metagenomic binning, comparative biology and taxonomic classification.</title>
        <authorList>
            <person name="Goeker M."/>
        </authorList>
    </citation>
    <scope>NUCLEOTIDE SEQUENCE [LARGE SCALE GENOMIC DNA]</scope>
    <source>
        <strain evidence="2 3">DSM 566</strain>
    </source>
</reference>
<sequence>MTPRVAVVGAGWAGLAAAVAATTRGHAVTLFEMAAQAGGRARSLATGEPRLDNGQHLLIGAYAATLALMRQVGVDPEAVLRRQPLALLDQDGRGLRLPAGHPVLAFSRAVWAMSHWSLGERLALSRAALGWMRARFRCEASLTVAQLSARLPSRVRAEIIDPLCVAALNTPATTASAAVFLRVLQDALFAGPGSSDLLIPRRPLAELLPEPALAWLARHGADLRAGQRVQSLQPGPAAAGWRLDDEPFDQVILACSSTEAARLTRGIAPDWSARAAGLRHEPILTAYVQAPGARLAAPMVALREGPDAPAQFAFDHGALGATPGLFALVVSGATPWVQRGPADSAAALLRQAGEVLRPLHAGGRSPAATLLQVIAEKRATFLCTPGLSRPPARIAAGLLAAGDGIDGPYPATLEGAVRSGRAAADLLAPP</sequence>